<sequence>MIEVKNLTKRYGSKTAVSNVSF</sequence>
<organism evidence="1">
    <name type="scientific">human gut metagenome</name>
    <dbReference type="NCBI Taxonomy" id="408170"/>
    <lineage>
        <taxon>unclassified sequences</taxon>
        <taxon>metagenomes</taxon>
        <taxon>organismal metagenomes</taxon>
    </lineage>
</organism>
<proteinExistence type="predicted"/>
<accession>K1TF98</accession>
<reference evidence="1" key="1">
    <citation type="journal article" date="2013" name="Environ. Microbiol.">
        <title>Microbiota from the distal guts of lean and obese adolescents exhibit partial functional redundancy besides clear differences in community structure.</title>
        <authorList>
            <person name="Ferrer M."/>
            <person name="Ruiz A."/>
            <person name="Lanza F."/>
            <person name="Haange S.B."/>
            <person name="Oberbach A."/>
            <person name="Till H."/>
            <person name="Bargiela R."/>
            <person name="Campoy C."/>
            <person name="Segura M.T."/>
            <person name="Richter M."/>
            <person name="von Bergen M."/>
            <person name="Seifert J."/>
            <person name="Suarez A."/>
        </authorList>
    </citation>
    <scope>NUCLEOTIDE SEQUENCE</scope>
</reference>
<name>K1TF98_9ZZZZ</name>
<dbReference type="AlphaFoldDB" id="K1TF98"/>
<gene>
    <name evidence="1" type="ORF">LEA_09984</name>
</gene>
<feature type="non-terminal residue" evidence="1">
    <location>
        <position position="22"/>
    </location>
</feature>
<protein>
    <submittedName>
        <fullName evidence="1">Uncharacterized protein</fullName>
    </submittedName>
</protein>
<evidence type="ECO:0000313" key="1">
    <source>
        <dbReference type="EMBL" id="EKC66094.1"/>
    </source>
</evidence>
<comment type="caution">
    <text evidence="1">The sequence shown here is derived from an EMBL/GenBank/DDBJ whole genome shotgun (WGS) entry which is preliminary data.</text>
</comment>
<dbReference type="EMBL" id="AJWY01006706">
    <property type="protein sequence ID" value="EKC66094.1"/>
    <property type="molecule type" value="Genomic_DNA"/>
</dbReference>